<dbReference type="OrthoDB" id="9810556at2"/>
<keyword evidence="8" id="KW-1185">Reference proteome</keyword>
<dbReference type="Pfam" id="PF00892">
    <property type="entry name" value="EamA"/>
    <property type="match status" value="2"/>
</dbReference>
<dbReference type="InterPro" id="IPR000620">
    <property type="entry name" value="EamA_dom"/>
</dbReference>
<comment type="subcellular location">
    <subcellularLocation>
        <location evidence="1">Membrane</location>
        <topology evidence="1">Multi-pass membrane protein</topology>
    </subcellularLocation>
</comment>
<comment type="caution">
    <text evidence="7">The sequence shown here is derived from an EMBL/GenBank/DDBJ whole genome shotgun (WGS) entry which is preliminary data.</text>
</comment>
<feature type="transmembrane region" description="Helical" evidence="5">
    <location>
        <begin position="219"/>
        <end position="240"/>
    </location>
</feature>
<evidence type="ECO:0000256" key="5">
    <source>
        <dbReference type="SAM" id="Phobius"/>
    </source>
</evidence>
<proteinExistence type="predicted"/>
<dbReference type="GO" id="GO:0016020">
    <property type="term" value="C:membrane"/>
    <property type="evidence" value="ECO:0007669"/>
    <property type="project" value="UniProtKB-SubCell"/>
</dbReference>
<evidence type="ECO:0000313" key="8">
    <source>
        <dbReference type="Proteomes" id="UP000295238"/>
    </source>
</evidence>
<feature type="transmembrane region" description="Helical" evidence="5">
    <location>
        <begin position="252"/>
        <end position="271"/>
    </location>
</feature>
<gene>
    <name evidence="7" type="ORF">E2F50_01730</name>
</gene>
<dbReference type="Proteomes" id="UP000295238">
    <property type="component" value="Unassembled WGS sequence"/>
</dbReference>
<sequence length="309" mass="32715">MTTAATSKPSALAWVLLMLLGLLWGGSFFFARVAVLEVPPFTLVFLRLGLAALALHVYLFGRFDLYATLLAQWRPFLVLGLLNNALPHTLIFFGQTQIGAGLASILNATTPIWTVLIANRWTADEKLTSAKILGCLAGFVGTALLIGPSIVNAASAPVWALLLPLIAAVSYGFAGTYGKRFRSIPAPVTATGQLTASTLIMAPTCLLADQPWHLPMPSAYAIAAILALALLSTALGYLLFFRILALAGATNASLVTLLIPPSAILLGATFLGERLDWTDMGGMLVIAVGLLLLDGRVLHLRRQPAGRST</sequence>
<dbReference type="AlphaFoldDB" id="A0A4R5ULZ7"/>
<keyword evidence="2 5" id="KW-0812">Transmembrane</keyword>
<evidence type="ECO:0000259" key="6">
    <source>
        <dbReference type="Pfam" id="PF00892"/>
    </source>
</evidence>
<dbReference type="EMBL" id="SMTL01000001">
    <property type="protein sequence ID" value="TDK38887.1"/>
    <property type="molecule type" value="Genomic_DNA"/>
</dbReference>
<dbReference type="RefSeq" id="WP_133314335.1">
    <property type="nucleotide sequence ID" value="NZ_SMTL01000001.1"/>
</dbReference>
<feature type="transmembrane region" description="Helical" evidence="5">
    <location>
        <begin position="12"/>
        <end position="35"/>
    </location>
</feature>
<feature type="transmembrane region" description="Helical" evidence="5">
    <location>
        <begin position="277"/>
        <end position="293"/>
    </location>
</feature>
<dbReference type="SUPFAM" id="SSF103481">
    <property type="entry name" value="Multidrug resistance efflux transporter EmrE"/>
    <property type="match status" value="2"/>
</dbReference>
<feature type="transmembrane region" description="Helical" evidence="5">
    <location>
        <begin position="41"/>
        <end position="61"/>
    </location>
</feature>
<evidence type="ECO:0000256" key="3">
    <source>
        <dbReference type="ARBA" id="ARBA00022989"/>
    </source>
</evidence>
<protein>
    <submittedName>
        <fullName evidence="7">DMT family transporter</fullName>
    </submittedName>
</protein>
<keyword evidence="3 5" id="KW-1133">Transmembrane helix</keyword>
<feature type="transmembrane region" description="Helical" evidence="5">
    <location>
        <begin position="73"/>
        <end position="92"/>
    </location>
</feature>
<reference evidence="7 8" key="1">
    <citation type="submission" date="2019-03" db="EMBL/GenBank/DDBJ databases">
        <title>Rhizobium sp. nov., an bacterium isolated from biocrust in Mu Us Desert.</title>
        <authorList>
            <person name="Lixiong L."/>
        </authorList>
    </citation>
    <scope>NUCLEOTIDE SEQUENCE [LARGE SCALE GENOMIC DNA]</scope>
    <source>
        <strain evidence="7 8">SPY-1</strain>
    </source>
</reference>
<feature type="domain" description="EamA" evidence="6">
    <location>
        <begin position="15"/>
        <end position="146"/>
    </location>
</feature>
<dbReference type="PANTHER" id="PTHR32322:SF9">
    <property type="entry name" value="AMINO-ACID METABOLITE EFFLUX PUMP-RELATED"/>
    <property type="match status" value="1"/>
</dbReference>
<keyword evidence="4 5" id="KW-0472">Membrane</keyword>
<evidence type="ECO:0000313" key="7">
    <source>
        <dbReference type="EMBL" id="TDK38887.1"/>
    </source>
</evidence>
<feature type="domain" description="EamA" evidence="6">
    <location>
        <begin position="159"/>
        <end position="293"/>
    </location>
</feature>
<dbReference type="InterPro" id="IPR037185">
    <property type="entry name" value="EmrE-like"/>
</dbReference>
<organism evidence="7 8">
    <name type="scientific">Rhizobium deserti</name>
    <dbReference type="NCBI Taxonomy" id="2547961"/>
    <lineage>
        <taxon>Bacteria</taxon>
        <taxon>Pseudomonadati</taxon>
        <taxon>Pseudomonadota</taxon>
        <taxon>Alphaproteobacteria</taxon>
        <taxon>Hyphomicrobiales</taxon>
        <taxon>Rhizobiaceae</taxon>
        <taxon>Rhizobium/Agrobacterium group</taxon>
        <taxon>Rhizobium</taxon>
    </lineage>
</organism>
<dbReference type="InterPro" id="IPR050638">
    <property type="entry name" value="AA-Vitamin_Transporters"/>
</dbReference>
<evidence type="ECO:0000256" key="1">
    <source>
        <dbReference type="ARBA" id="ARBA00004141"/>
    </source>
</evidence>
<evidence type="ECO:0000256" key="4">
    <source>
        <dbReference type="ARBA" id="ARBA00023136"/>
    </source>
</evidence>
<feature type="transmembrane region" description="Helical" evidence="5">
    <location>
        <begin position="98"/>
        <end position="118"/>
    </location>
</feature>
<dbReference type="PANTHER" id="PTHR32322">
    <property type="entry name" value="INNER MEMBRANE TRANSPORTER"/>
    <property type="match status" value="1"/>
</dbReference>
<feature type="transmembrane region" description="Helical" evidence="5">
    <location>
        <begin position="130"/>
        <end position="150"/>
    </location>
</feature>
<accession>A0A4R5ULZ7</accession>
<name>A0A4R5ULZ7_9HYPH</name>
<evidence type="ECO:0000256" key="2">
    <source>
        <dbReference type="ARBA" id="ARBA00022692"/>
    </source>
</evidence>
<feature type="transmembrane region" description="Helical" evidence="5">
    <location>
        <begin position="186"/>
        <end position="207"/>
    </location>
</feature>
<feature type="transmembrane region" description="Helical" evidence="5">
    <location>
        <begin position="156"/>
        <end position="174"/>
    </location>
</feature>